<protein>
    <submittedName>
        <fullName evidence="1">Uncharacterized protein</fullName>
    </submittedName>
</protein>
<evidence type="ECO:0000313" key="1">
    <source>
        <dbReference type="EMBL" id="AXI76780.1"/>
    </source>
</evidence>
<dbReference type="AlphaFoldDB" id="A0A345SSS5"/>
<evidence type="ECO:0000313" key="2">
    <source>
        <dbReference type="Proteomes" id="UP000249340"/>
    </source>
</evidence>
<organism evidence="1 2">
    <name type="scientific">Peterkaempfera bronchialis</name>
    <dbReference type="NCBI Taxonomy" id="2126346"/>
    <lineage>
        <taxon>Bacteria</taxon>
        <taxon>Bacillati</taxon>
        <taxon>Actinomycetota</taxon>
        <taxon>Actinomycetes</taxon>
        <taxon>Kitasatosporales</taxon>
        <taxon>Streptomycetaceae</taxon>
        <taxon>Peterkaempfera</taxon>
    </lineage>
</organism>
<accession>A0A345SSS5</accession>
<dbReference type="KEGG" id="stri:C7M71_004235"/>
<dbReference type="EMBL" id="CP031264">
    <property type="protein sequence ID" value="AXI76780.1"/>
    <property type="molecule type" value="Genomic_DNA"/>
</dbReference>
<dbReference type="Proteomes" id="UP000249340">
    <property type="component" value="Chromosome"/>
</dbReference>
<name>A0A345SSS5_9ACTN</name>
<sequence>MVAEEELRETVTAEIDRAASALERAVAVPGIVPALRQVVHQADADLGFRMFLRAANAYSVPIGKEQYDRLRAIGDRWHIPQKPSTEV</sequence>
<proteinExistence type="predicted"/>
<gene>
    <name evidence="1" type="ORF">C7M71_004235</name>
</gene>
<keyword evidence="2" id="KW-1185">Reference proteome</keyword>
<dbReference type="OrthoDB" id="4317261at2"/>
<dbReference type="RefSeq" id="WP_111490621.1">
    <property type="nucleotide sequence ID" value="NZ_CP031264.1"/>
</dbReference>
<reference evidence="2" key="1">
    <citation type="submission" date="2018-07" db="EMBL/GenBank/DDBJ databases">
        <title>Streptacidiphilus bronchialis DSM 106435 chromosome.</title>
        <authorList>
            <person name="Batra D."/>
            <person name="Gulvik C.A."/>
        </authorList>
    </citation>
    <scope>NUCLEOTIDE SEQUENCE [LARGE SCALE GENOMIC DNA]</scope>
    <source>
        <strain evidence="2">DSM 106435</strain>
    </source>
</reference>